<reference evidence="3 4" key="1">
    <citation type="submission" date="2022-11" db="EMBL/GenBank/DDBJ databases">
        <title>Brucella sp. YY2X, whole genome shotgun sequencing project.</title>
        <authorList>
            <person name="Yang Y."/>
        </authorList>
    </citation>
    <scope>NUCLEOTIDE SEQUENCE [LARGE SCALE GENOMIC DNA]</scope>
    <source>
        <strain evidence="3 4">YY2X</strain>
    </source>
</reference>
<proteinExistence type="predicted"/>
<protein>
    <submittedName>
        <fullName evidence="3">Uncharacterized protein</fullName>
    </submittedName>
</protein>
<dbReference type="RefSeq" id="WP_265983721.1">
    <property type="nucleotide sequence ID" value="NZ_JAPHAV010000001.1"/>
</dbReference>
<feature type="transmembrane region" description="Helical" evidence="2">
    <location>
        <begin position="7"/>
        <end position="25"/>
    </location>
</feature>
<accession>A0ABT3QLB7</accession>
<evidence type="ECO:0000313" key="4">
    <source>
        <dbReference type="Proteomes" id="UP001301216"/>
    </source>
</evidence>
<feature type="coiled-coil region" evidence="1">
    <location>
        <begin position="80"/>
        <end position="114"/>
    </location>
</feature>
<evidence type="ECO:0000256" key="2">
    <source>
        <dbReference type="SAM" id="Phobius"/>
    </source>
</evidence>
<comment type="caution">
    <text evidence="3">The sequence shown here is derived from an EMBL/GenBank/DDBJ whole genome shotgun (WGS) entry which is preliminary data.</text>
</comment>
<evidence type="ECO:0000256" key="1">
    <source>
        <dbReference type="SAM" id="Coils"/>
    </source>
</evidence>
<keyword evidence="4" id="KW-1185">Reference proteome</keyword>
<keyword evidence="2" id="KW-0472">Membrane</keyword>
<evidence type="ECO:0000313" key="3">
    <source>
        <dbReference type="EMBL" id="MCX2696409.1"/>
    </source>
</evidence>
<sequence length="128" mass="14140">MFGLLDYLKIGAGIAAGFILAAAYYNGIPILKDIPYVGRAFEGQAKKGLVPEFQVKALEAQIAEETRQRKAGQFVIASYQVQLQNARAAEAAQMEKTEQEIGDYEKRLAEAGRACLLDGNDIEFLRQR</sequence>
<organism evidence="3 4">
    <name type="scientific">Ochrobactrum chromiisoli</name>
    <dbReference type="NCBI Taxonomy" id="2993941"/>
    <lineage>
        <taxon>Bacteria</taxon>
        <taxon>Pseudomonadati</taxon>
        <taxon>Pseudomonadota</taxon>
        <taxon>Alphaproteobacteria</taxon>
        <taxon>Hyphomicrobiales</taxon>
        <taxon>Brucellaceae</taxon>
        <taxon>Brucella/Ochrobactrum group</taxon>
        <taxon>Ochrobactrum</taxon>
    </lineage>
</organism>
<keyword evidence="2" id="KW-0812">Transmembrane</keyword>
<dbReference type="EMBL" id="JAPHAV010000001">
    <property type="protein sequence ID" value="MCX2696409.1"/>
    <property type="molecule type" value="Genomic_DNA"/>
</dbReference>
<name>A0ABT3QLB7_9HYPH</name>
<keyword evidence="1" id="KW-0175">Coiled coil</keyword>
<gene>
    <name evidence="3" type="ORF">OPR82_06405</name>
</gene>
<dbReference type="Proteomes" id="UP001301216">
    <property type="component" value="Unassembled WGS sequence"/>
</dbReference>
<keyword evidence="2" id="KW-1133">Transmembrane helix</keyword>